<evidence type="ECO:0000259" key="4">
    <source>
        <dbReference type="PROSITE" id="PS51462"/>
    </source>
</evidence>
<dbReference type="PATRIC" id="fig|1454001.3.peg.3336"/>
<dbReference type="STRING" id="1454001.AW08_03289"/>
<dbReference type="GO" id="GO:0008828">
    <property type="term" value="F:dATP diphosphatase activity"/>
    <property type="evidence" value="ECO:0007669"/>
    <property type="project" value="InterPro"/>
</dbReference>
<keyword evidence="3" id="KW-0479">Metal-binding</keyword>
<dbReference type="NCBIfam" id="NF006961">
    <property type="entry name" value="PRK09438.1"/>
    <property type="match status" value="1"/>
</dbReference>
<feature type="binding site" evidence="2">
    <location>
        <position position="5"/>
    </location>
    <ligand>
        <name>substrate</name>
    </ligand>
</feature>
<evidence type="ECO:0000313" key="6">
    <source>
        <dbReference type="Proteomes" id="UP000020218"/>
    </source>
</evidence>
<dbReference type="EMBL" id="JFAX01000024">
    <property type="protein sequence ID" value="EXI65369.1"/>
    <property type="molecule type" value="Genomic_DNA"/>
</dbReference>
<organism evidence="5 6">
    <name type="scientific">Candidatus Accumulibacter adjunctus</name>
    <dbReference type="NCBI Taxonomy" id="1454001"/>
    <lineage>
        <taxon>Bacteria</taxon>
        <taxon>Pseudomonadati</taxon>
        <taxon>Pseudomonadota</taxon>
        <taxon>Betaproteobacteria</taxon>
        <taxon>Candidatus Accumulibacter</taxon>
    </lineage>
</organism>
<dbReference type="GO" id="GO:0046872">
    <property type="term" value="F:metal ion binding"/>
    <property type="evidence" value="ECO:0007669"/>
    <property type="project" value="UniProtKB-KW"/>
</dbReference>
<dbReference type="GO" id="GO:0046656">
    <property type="term" value="P:folic acid biosynthetic process"/>
    <property type="evidence" value="ECO:0007669"/>
    <property type="project" value="InterPro"/>
</dbReference>
<dbReference type="Gene3D" id="3.90.79.10">
    <property type="entry name" value="Nucleoside Triphosphate Pyrophosphohydrolase"/>
    <property type="match status" value="1"/>
</dbReference>
<protein>
    <submittedName>
        <fullName evidence="5">Dihydroneopterin triphosphate pyrophosphatase</fullName>
        <ecNumber evidence="5">3.6.1.-</ecNumber>
    </submittedName>
</protein>
<dbReference type="CDD" id="cd04664">
    <property type="entry name" value="NUDIX_DHNTPase_like"/>
    <property type="match status" value="1"/>
</dbReference>
<evidence type="ECO:0000256" key="1">
    <source>
        <dbReference type="ARBA" id="ARBA00022801"/>
    </source>
</evidence>
<feature type="domain" description="Nudix hydrolase" evidence="4">
    <location>
        <begin position="4"/>
        <end position="143"/>
    </location>
</feature>
<dbReference type="InterPro" id="IPR000086">
    <property type="entry name" value="NUDIX_hydrolase_dom"/>
</dbReference>
<dbReference type="PANTHER" id="PTHR43736">
    <property type="entry name" value="ADP-RIBOSE PYROPHOSPHATASE"/>
    <property type="match status" value="1"/>
</dbReference>
<proteinExistence type="predicted"/>
<keyword evidence="1 5" id="KW-0378">Hydrolase</keyword>
<dbReference type="SUPFAM" id="SSF55811">
    <property type="entry name" value="Nudix"/>
    <property type="match status" value="1"/>
</dbReference>
<accession>A0A011PGI3</accession>
<comment type="cofactor">
    <cofactor evidence="3">
        <name>Mg(2+)</name>
        <dbReference type="ChEBI" id="CHEBI:18420"/>
    </cofactor>
    <text evidence="3">Binds 1 Mg(2+) ion per subunit.</text>
</comment>
<dbReference type="GO" id="GO:0019177">
    <property type="term" value="F:dihydroneopterin triphosphate pyrophosphohydrolase activity"/>
    <property type="evidence" value="ECO:0007669"/>
    <property type="project" value="InterPro"/>
</dbReference>
<dbReference type="PROSITE" id="PS51462">
    <property type="entry name" value="NUDIX"/>
    <property type="match status" value="1"/>
</dbReference>
<evidence type="ECO:0000313" key="5">
    <source>
        <dbReference type="EMBL" id="EXI65369.1"/>
    </source>
</evidence>
<evidence type="ECO:0000256" key="3">
    <source>
        <dbReference type="PIRSR" id="PIRSR603564-2"/>
    </source>
</evidence>
<evidence type="ECO:0000256" key="2">
    <source>
        <dbReference type="PIRSR" id="PIRSR603564-1"/>
    </source>
</evidence>
<feature type="binding site" evidence="3">
    <location>
        <position position="57"/>
    </location>
    <ligand>
        <name>Mg(2+)</name>
        <dbReference type="ChEBI" id="CHEBI:18420"/>
    </ligand>
</feature>
<feature type="binding site" evidence="2">
    <location>
        <position position="26"/>
    </location>
    <ligand>
        <name>substrate</name>
    </ligand>
</feature>
<dbReference type="PANTHER" id="PTHR43736:SF1">
    <property type="entry name" value="DIHYDRONEOPTERIN TRIPHOSPHATE DIPHOSPHATASE"/>
    <property type="match status" value="1"/>
</dbReference>
<dbReference type="EC" id="3.6.1.-" evidence="5"/>
<dbReference type="InterPro" id="IPR020084">
    <property type="entry name" value="NUDIX_hydrolase_CS"/>
</dbReference>
<comment type="caution">
    <text evidence="5">The sequence shown here is derived from an EMBL/GenBank/DDBJ whole genome shotgun (WGS) entry which is preliminary data.</text>
</comment>
<feature type="binding site" evidence="2">
    <location>
        <position position="37"/>
    </location>
    <ligand>
        <name>substrate</name>
    </ligand>
</feature>
<dbReference type="InterPro" id="IPR015797">
    <property type="entry name" value="NUDIX_hydrolase-like_dom_sf"/>
</dbReference>
<dbReference type="PROSITE" id="PS00893">
    <property type="entry name" value="NUDIX_BOX"/>
    <property type="match status" value="1"/>
</dbReference>
<gene>
    <name evidence="5" type="primary">nudB</name>
    <name evidence="5" type="ORF">AW08_03289</name>
</gene>
<reference evidence="5" key="1">
    <citation type="submission" date="2014-02" db="EMBL/GenBank/DDBJ databases">
        <title>Expanding our view of genomic diversity in Candidatus Accumulibacter clades.</title>
        <authorList>
            <person name="Skennerton C.T."/>
            <person name="Barr J.J."/>
            <person name="Slater F.R."/>
            <person name="Bond P.L."/>
            <person name="Tyson G.W."/>
        </authorList>
    </citation>
    <scope>NUCLEOTIDE SEQUENCE [LARGE SCALE GENOMIC DNA]</scope>
</reference>
<feature type="binding site" evidence="2">
    <location>
        <position position="132"/>
    </location>
    <ligand>
        <name>substrate</name>
    </ligand>
</feature>
<dbReference type="Proteomes" id="UP000020218">
    <property type="component" value="Unassembled WGS sequence"/>
</dbReference>
<keyword evidence="3" id="KW-0460">Magnesium</keyword>
<name>A0A011PGI3_9PROT</name>
<sequence>MSRFKRPVSVLVVLHTADLQVLLLERAKHPGYWQSVTGSQEAGEELLATAVREVNEETGIDAVAAELCDWQLSNRYEIFAEWRYRYAPGVRYNTEHVYSLQRVATDAVRLAAGEHRAYCWLPWREAAERCFSWSNREAILMLPERLAGQKK</sequence>
<feature type="binding site" evidence="3">
    <location>
        <position position="114"/>
    </location>
    <ligand>
        <name>Mg(2+)</name>
        <dbReference type="ChEBI" id="CHEBI:18420"/>
    </ligand>
</feature>
<feature type="binding site" evidence="3">
    <location>
        <position position="53"/>
    </location>
    <ligand>
        <name>Mg(2+)</name>
        <dbReference type="ChEBI" id="CHEBI:18420"/>
    </ligand>
</feature>
<dbReference type="InterPro" id="IPR003564">
    <property type="entry name" value="DHNTPase"/>
</dbReference>
<dbReference type="Pfam" id="PF00293">
    <property type="entry name" value="NUDIX"/>
    <property type="match status" value="1"/>
</dbReference>
<dbReference type="AlphaFoldDB" id="A0A011PGI3"/>
<dbReference type="PRINTS" id="PR01404">
    <property type="entry name" value="NPPPHYDRLASE"/>
</dbReference>
<keyword evidence="6" id="KW-1185">Reference proteome</keyword>